<dbReference type="PANTHER" id="PTHR30465">
    <property type="entry name" value="INNER MEMBRANE ABC TRANSPORTER"/>
    <property type="match status" value="1"/>
</dbReference>
<keyword evidence="10" id="KW-1185">Reference proteome</keyword>
<sequence length="348" mass="39526">MKKKIDNKKYYYDNNLVYFTNNRNKDLSLKDKFLAIDSPFLKTFIRFSKILLEFFIIGLIVITITFFLINAVPGSNTLTAGLDESARKAVEIKYGLNLPIFQRYLNYLAGLFKGDFGISLSLFPGQEINSFIWERFYKSFLIGIFSVVLTVSIGISIGIWVGKNPGGVLDNVSTFLVSIFSSVPSIIFALILVFLGRLIRLPYIFDHKDLFTYILPGLALSLGSIIVYIKYIRTELNRELNSVHAKFAYLKGLSKSRFVWMHALKPSLFPIATFFPAVIFGSFIGSIFIEQIFFISGSGATLLQAIQTKDYNVILFLIVIYSFLTIISYAARDILYEVIDPRIRRKGA</sequence>
<feature type="transmembrane region" description="Helical" evidence="7">
    <location>
        <begin position="310"/>
        <end position="331"/>
    </location>
</feature>
<keyword evidence="2 7" id="KW-0813">Transport</keyword>
<evidence type="ECO:0000313" key="9">
    <source>
        <dbReference type="EMBL" id="UWD34602.1"/>
    </source>
</evidence>
<evidence type="ECO:0000259" key="8">
    <source>
        <dbReference type="PROSITE" id="PS50928"/>
    </source>
</evidence>
<feature type="transmembrane region" description="Helical" evidence="7">
    <location>
        <begin position="173"/>
        <end position="198"/>
    </location>
</feature>
<organism evidence="9 10">
    <name type="scientific">Mesomycoplasma molare</name>
    <dbReference type="NCBI Taxonomy" id="171288"/>
    <lineage>
        <taxon>Bacteria</taxon>
        <taxon>Bacillati</taxon>
        <taxon>Mycoplasmatota</taxon>
        <taxon>Mycoplasmoidales</taxon>
        <taxon>Metamycoplasmataceae</taxon>
        <taxon>Mesomycoplasma</taxon>
    </lineage>
</organism>
<comment type="similarity">
    <text evidence="7">Belongs to the binding-protein-dependent transport system permease family.</text>
</comment>
<keyword evidence="6 7" id="KW-0472">Membrane</keyword>
<evidence type="ECO:0000256" key="7">
    <source>
        <dbReference type="RuleBase" id="RU363032"/>
    </source>
</evidence>
<feature type="transmembrane region" description="Helical" evidence="7">
    <location>
        <begin position="50"/>
        <end position="69"/>
    </location>
</feature>
<keyword evidence="3" id="KW-1003">Cell membrane</keyword>
<evidence type="ECO:0000256" key="1">
    <source>
        <dbReference type="ARBA" id="ARBA00004651"/>
    </source>
</evidence>
<keyword evidence="4 7" id="KW-0812">Transmembrane</keyword>
<dbReference type="SUPFAM" id="SSF161098">
    <property type="entry name" value="MetI-like"/>
    <property type="match status" value="1"/>
</dbReference>
<reference evidence="9" key="1">
    <citation type="submission" date="2022-08" db="EMBL/GenBank/DDBJ databases">
        <title>Complete genome sequence of Mycoplasma molare type strain H 542.</title>
        <authorList>
            <person name="Spergser J."/>
        </authorList>
    </citation>
    <scope>NUCLEOTIDE SEQUENCE</scope>
    <source>
        <strain evidence="9">H 542</strain>
    </source>
</reference>
<feature type="transmembrane region" description="Helical" evidence="7">
    <location>
        <begin position="136"/>
        <end position="161"/>
    </location>
</feature>
<evidence type="ECO:0000256" key="5">
    <source>
        <dbReference type="ARBA" id="ARBA00022989"/>
    </source>
</evidence>
<evidence type="ECO:0000256" key="2">
    <source>
        <dbReference type="ARBA" id="ARBA00022448"/>
    </source>
</evidence>
<evidence type="ECO:0000256" key="4">
    <source>
        <dbReference type="ARBA" id="ARBA00022692"/>
    </source>
</evidence>
<dbReference type="Gene3D" id="1.10.3720.10">
    <property type="entry name" value="MetI-like"/>
    <property type="match status" value="1"/>
</dbReference>
<gene>
    <name evidence="9" type="ORF">NX772_01725</name>
</gene>
<evidence type="ECO:0000256" key="6">
    <source>
        <dbReference type="ARBA" id="ARBA00023136"/>
    </source>
</evidence>
<evidence type="ECO:0000313" key="10">
    <source>
        <dbReference type="Proteomes" id="UP001058364"/>
    </source>
</evidence>
<evidence type="ECO:0000256" key="3">
    <source>
        <dbReference type="ARBA" id="ARBA00022475"/>
    </source>
</evidence>
<dbReference type="EMBL" id="CP103423">
    <property type="protein sequence ID" value="UWD34602.1"/>
    <property type="molecule type" value="Genomic_DNA"/>
</dbReference>
<keyword evidence="5 7" id="KW-1133">Transmembrane helix</keyword>
<dbReference type="Pfam" id="PF00528">
    <property type="entry name" value="BPD_transp_1"/>
    <property type="match status" value="1"/>
</dbReference>
<accession>A0ABY5TVD0</accession>
<protein>
    <submittedName>
        <fullName evidence="9">ABC transporter permease</fullName>
    </submittedName>
</protein>
<feature type="transmembrane region" description="Helical" evidence="7">
    <location>
        <begin position="210"/>
        <end position="231"/>
    </location>
</feature>
<dbReference type="CDD" id="cd06261">
    <property type="entry name" value="TM_PBP2"/>
    <property type="match status" value="1"/>
</dbReference>
<dbReference type="PANTHER" id="PTHR30465:SF0">
    <property type="entry name" value="OLIGOPEPTIDE TRANSPORT SYSTEM PERMEASE PROTEIN APPB"/>
    <property type="match status" value="1"/>
</dbReference>
<proteinExistence type="inferred from homology"/>
<dbReference type="PROSITE" id="PS50928">
    <property type="entry name" value="ABC_TM1"/>
    <property type="match status" value="1"/>
</dbReference>
<dbReference type="Proteomes" id="UP001058364">
    <property type="component" value="Chromosome"/>
</dbReference>
<comment type="subcellular location">
    <subcellularLocation>
        <location evidence="1 7">Cell membrane</location>
        <topology evidence="1 7">Multi-pass membrane protein</topology>
    </subcellularLocation>
</comment>
<feature type="domain" description="ABC transmembrane type-1" evidence="8">
    <location>
        <begin position="136"/>
        <end position="332"/>
    </location>
</feature>
<name>A0ABY5TVD0_9BACT</name>
<dbReference type="InterPro" id="IPR000515">
    <property type="entry name" value="MetI-like"/>
</dbReference>
<feature type="transmembrane region" description="Helical" evidence="7">
    <location>
        <begin position="268"/>
        <end position="289"/>
    </location>
</feature>
<dbReference type="InterPro" id="IPR035906">
    <property type="entry name" value="MetI-like_sf"/>
</dbReference>